<accession>A0A0G0H0Q3</accession>
<dbReference type="EMBL" id="LBTJ01000054">
    <property type="protein sequence ID" value="KKQ36803.1"/>
    <property type="molecule type" value="Genomic_DNA"/>
</dbReference>
<sequence>MQDSIICPNCKQNIPLTEAITHQIDEKYKQEIIKLKESNEQERERLIALSKKRIQEEKEKTAKEVEVELKKKIQEQMELKLKDTENESKELKDQKHKLQDQLLELTSSNRKLQDANRDKEIEMKTKFAQDQAKLREEEQKRAEEEYKFKILEKDKKLQDAIKANDDLRRKLEQGSQQTQGEVLELAIEELLKKEFPFDEIKEVPKGVTGADIIQIVKNRGGKVCGQIVWETKRTKSWSNQWIAKLKQDQRIVKAEIAVLISEILPDGISHFGMIDGVWVCGFSFITGIAYALRTQLLEIATVKSSQKGQDSKMELLYDYVISTEFRHRVEAIIEAFSNMQEEIEKERRWFASKWSREEKNLRKVLDTTIGMHGDLQGIMGKSIQELKGMEELPNIVAGEDSRKNDQETLL</sequence>
<evidence type="ECO:0000313" key="2">
    <source>
        <dbReference type="EMBL" id="KKQ36803.1"/>
    </source>
</evidence>
<dbReference type="AlphaFoldDB" id="A0A0G0H0Q3"/>
<organism evidence="2 3">
    <name type="scientific">Candidatus Roizmanbacteria bacterium GW2011_GWA2_37_7</name>
    <dbReference type="NCBI Taxonomy" id="1618481"/>
    <lineage>
        <taxon>Bacteria</taxon>
        <taxon>Candidatus Roizmaniibacteriota</taxon>
    </lineage>
</organism>
<proteinExistence type="predicted"/>
<dbReference type="STRING" id="1618481.US54_C0054G0005"/>
<dbReference type="InterPro" id="IPR019219">
    <property type="entry name" value="DUF2130"/>
</dbReference>
<protein>
    <recommendedName>
        <fullName evidence="4">DUF2130 domain-containing protein</fullName>
    </recommendedName>
</protein>
<comment type="caution">
    <text evidence="2">The sequence shown here is derived from an EMBL/GenBank/DDBJ whole genome shotgun (WGS) entry which is preliminary data.</text>
</comment>
<dbReference type="Pfam" id="PF09903">
    <property type="entry name" value="DUF2130"/>
    <property type="match status" value="1"/>
</dbReference>
<keyword evidence="1" id="KW-0175">Coiled coil</keyword>
<gene>
    <name evidence="2" type="ORF">US54_C0054G0005</name>
</gene>
<reference evidence="2 3" key="1">
    <citation type="journal article" date="2015" name="Nature">
        <title>rRNA introns, odd ribosomes, and small enigmatic genomes across a large radiation of phyla.</title>
        <authorList>
            <person name="Brown C.T."/>
            <person name="Hug L.A."/>
            <person name="Thomas B.C."/>
            <person name="Sharon I."/>
            <person name="Castelle C.J."/>
            <person name="Singh A."/>
            <person name="Wilkins M.J."/>
            <person name="Williams K.H."/>
            <person name="Banfield J.F."/>
        </authorList>
    </citation>
    <scope>NUCLEOTIDE SEQUENCE [LARGE SCALE GENOMIC DNA]</scope>
</reference>
<evidence type="ECO:0000313" key="3">
    <source>
        <dbReference type="Proteomes" id="UP000034471"/>
    </source>
</evidence>
<evidence type="ECO:0000256" key="1">
    <source>
        <dbReference type="SAM" id="Coils"/>
    </source>
</evidence>
<dbReference type="Proteomes" id="UP000034471">
    <property type="component" value="Unassembled WGS sequence"/>
</dbReference>
<feature type="coiled-coil region" evidence="1">
    <location>
        <begin position="25"/>
        <end position="177"/>
    </location>
</feature>
<evidence type="ECO:0008006" key="4">
    <source>
        <dbReference type="Google" id="ProtNLM"/>
    </source>
</evidence>
<name>A0A0G0H0Q3_9BACT</name>